<dbReference type="PANTHER" id="PTHR34136">
    <property type="match status" value="1"/>
</dbReference>
<dbReference type="GO" id="GO:0016758">
    <property type="term" value="F:hexosyltransferase activity"/>
    <property type="evidence" value="ECO:0007669"/>
    <property type="project" value="TreeGrafter"/>
</dbReference>
<evidence type="ECO:0000313" key="3">
    <source>
        <dbReference type="EMBL" id="RSU10072.1"/>
    </source>
</evidence>
<accession>A0A430APM0</accession>
<reference evidence="3 4" key="1">
    <citation type="submission" date="2017-05" db="EMBL/GenBank/DDBJ databases">
        <title>Vagococcus spp. assemblies.</title>
        <authorList>
            <person name="Gulvik C.A."/>
        </authorList>
    </citation>
    <scope>NUCLEOTIDE SEQUENCE [LARGE SCALE GENOMIC DNA]</scope>
    <source>
        <strain evidence="3 4">LMG 24798</strain>
    </source>
</reference>
<dbReference type="Pfam" id="PF03808">
    <property type="entry name" value="Glyco_tran_WecG"/>
    <property type="match status" value="1"/>
</dbReference>
<dbReference type="NCBIfam" id="TIGR00696">
    <property type="entry name" value="wecG_tagA_cpsF"/>
    <property type="match status" value="1"/>
</dbReference>
<sequence>MKKVEYILDVPVDRISLTDILSDVPVYLENNDKMLLTSVNPQIVLMADKDTQVKEYIKTSTHRFPDGIGLVKVSKLTDGDIHERVAGIDVMTALLEYANQSGLAIFLYGAKPEVVEKAAVNISKRYPRLRIAGTQDGYTAVSDEALIAQINRSGAHMLFVALGSPKQELWLAQHYQQLDCCIYQTVGGSFDVLSGMVKRAPDFYIRHNLEWLYRSLSNPKRLYRIIQLPWFVIKAVSWHRRQGKKAKGE</sequence>
<name>A0A430APM0_9ENTE</name>
<dbReference type="RefSeq" id="WP_126814390.1">
    <property type="nucleotide sequence ID" value="NZ_NGKC01000014.1"/>
</dbReference>
<dbReference type="CDD" id="cd06533">
    <property type="entry name" value="Glyco_transf_WecG_TagA"/>
    <property type="match status" value="1"/>
</dbReference>
<keyword evidence="4" id="KW-1185">Reference proteome</keyword>
<dbReference type="InterPro" id="IPR004629">
    <property type="entry name" value="WecG_TagA_CpsF"/>
</dbReference>
<proteinExistence type="predicted"/>
<dbReference type="EMBL" id="NGKC01000014">
    <property type="protein sequence ID" value="RSU10072.1"/>
    <property type="molecule type" value="Genomic_DNA"/>
</dbReference>
<comment type="caution">
    <text evidence="3">The sequence shown here is derived from an EMBL/GenBank/DDBJ whole genome shotgun (WGS) entry which is preliminary data.</text>
</comment>
<evidence type="ECO:0000256" key="2">
    <source>
        <dbReference type="ARBA" id="ARBA00022679"/>
    </source>
</evidence>
<keyword evidence="2 3" id="KW-0808">Transferase</keyword>
<evidence type="ECO:0000313" key="4">
    <source>
        <dbReference type="Proteomes" id="UP000286773"/>
    </source>
</evidence>
<dbReference type="PANTHER" id="PTHR34136:SF1">
    <property type="entry name" value="UDP-N-ACETYL-D-MANNOSAMINURONIC ACID TRANSFERASE"/>
    <property type="match status" value="1"/>
</dbReference>
<evidence type="ECO:0000256" key="1">
    <source>
        <dbReference type="ARBA" id="ARBA00022676"/>
    </source>
</evidence>
<organism evidence="3 4">
    <name type="scientific">Vagococcus acidifermentans</name>
    <dbReference type="NCBI Taxonomy" id="564710"/>
    <lineage>
        <taxon>Bacteria</taxon>
        <taxon>Bacillati</taxon>
        <taxon>Bacillota</taxon>
        <taxon>Bacilli</taxon>
        <taxon>Lactobacillales</taxon>
        <taxon>Enterococcaceae</taxon>
        <taxon>Vagococcus</taxon>
    </lineage>
</organism>
<dbReference type="AlphaFoldDB" id="A0A430APM0"/>
<protein>
    <submittedName>
        <fullName evidence="3">Glycosyltransferase</fullName>
    </submittedName>
</protein>
<keyword evidence="1" id="KW-0328">Glycosyltransferase</keyword>
<gene>
    <name evidence="3" type="ORF">CBF27_11135</name>
</gene>
<dbReference type="OrthoDB" id="9771846at2"/>
<dbReference type="Proteomes" id="UP000286773">
    <property type="component" value="Unassembled WGS sequence"/>
</dbReference>